<dbReference type="EMBL" id="JBGFUD010003489">
    <property type="protein sequence ID" value="MFH4978760.1"/>
    <property type="molecule type" value="Genomic_DNA"/>
</dbReference>
<keyword evidence="3 7" id="KW-0812">Transmembrane</keyword>
<evidence type="ECO:0000256" key="2">
    <source>
        <dbReference type="ARBA" id="ARBA00010532"/>
    </source>
</evidence>
<name>A0ABD6EGN3_9BILA</name>
<evidence type="ECO:0000256" key="3">
    <source>
        <dbReference type="ARBA" id="ARBA00022692"/>
    </source>
</evidence>
<gene>
    <name evidence="8" type="ORF">AB6A40_005469</name>
</gene>
<evidence type="ECO:0000313" key="8">
    <source>
        <dbReference type="EMBL" id="MFH4978760.1"/>
    </source>
</evidence>
<reference evidence="8 9" key="1">
    <citation type="submission" date="2024-08" db="EMBL/GenBank/DDBJ databases">
        <title>Gnathostoma spinigerum genome.</title>
        <authorList>
            <person name="Gonzalez-Bertolin B."/>
            <person name="Monzon S."/>
            <person name="Zaballos A."/>
            <person name="Jimenez P."/>
            <person name="Dekumyoy P."/>
            <person name="Varona S."/>
            <person name="Cuesta I."/>
            <person name="Sumanam S."/>
            <person name="Adisakwattana P."/>
            <person name="Gasser R.B."/>
            <person name="Hernandez-Gonzalez A."/>
            <person name="Young N.D."/>
            <person name="Perteguer M.J."/>
        </authorList>
    </citation>
    <scope>NUCLEOTIDE SEQUENCE [LARGE SCALE GENOMIC DNA]</scope>
    <source>
        <strain evidence="8">AL3</strain>
        <tissue evidence="8">Liver</tissue>
    </source>
</reference>
<evidence type="ECO:0000256" key="5">
    <source>
        <dbReference type="ARBA" id="ARBA00023136"/>
    </source>
</evidence>
<dbReference type="Pfam" id="PF01130">
    <property type="entry name" value="CD36"/>
    <property type="match status" value="1"/>
</dbReference>
<evidence type="ECO:0000256" key="4">
    <source>
        <dbReference type="ARBA" id="ARBA00022989"/>
    </source>
</evidence>
<accession>A0ABD6EGN3</accession>
<dbReference type="Proteomes" id="UP001608902">
    <property type="component" value="Unassembled WGS sequence"/>
</dbReference>
<evidence type="ECO:0000313" key="9">
    <source>
        <dbReference type="Proteomes" id="UP001608902"/>
    </source>
</evidence>
<dbReference type="PANTHER" id="PTHR11923">
    <property type="entry name" value="SCAVENGER RECEPTOR CLASS B TYPE-1 SR-B1"/>
    <property type="match status" value="1"/>
</dbReference>
<dbReference type="AlphaFoldDB" id="A0ABD6EGN3"/>
<keyword evidence="4 7" id="KW-1133">Transmembrane helix</keyword>
<dbReference type="GO" id="GO:0016020">
    <property type="term" value="C:membrane"/>
    <property type="evidence" value="ECO:0007669"/>
    <property type="project" value="UniProtKB-SubCell"/>
</dbReference>
<comment type="subcellular location">
    <subcellularLocation>
        <location evidence="1">Membrane</location>
    </subcellularLocation>
</comment>
<protein>
    <recommendedName>
        <fullName evidence="10">Scavenger receptor</fullName>
    </recommendedName>
</protein>
<dbReference type="PANTHER" id="PTHR11923:SF55">
    <property type="entry name" value="SCAVENGER RECEPTOR (CD36 FAMILY) RELATED"/>
    <property type="match status" value="1"/>
</dbReference>
<keyword evidence="6" id="KW-0325">Glycoprotein</keyword>
<comment type="caution">
    <text evidence="8">The sequence shown here is derived from an EMBL/GenBank/DDBJ whole genome shotgun (WGS) entry which is preliminary data.</text>
</comment>
<feature type="transmembrane region" description="Helical" evidence="7">
    <location>
        <begin position="12"/>
        <end position="35"/>
    </location>
</feature>
<organism evidence="8 9">
    <name type="scientific">Gnathostoma spinigerum</name>
    <dbReference type="NCBI Taxonomy" id="75299"/>
    <lineage>
        <taxon>Eukaryota</taxon>
        <taxon>Metazoa</taxon>
        <taxon>Ecdysozoa</taxon>
        <taxon>Nematoda</taxon>
        <taxon>Chromadorea</taxon>
        <taxon>Rhabditida</taxon>
        <taxon>Spirurina</taxon>
        <taxon>Gnathostomatomorpha</taxon>
        <taxon>Gnathostomatoidea</taxon>
        <taxon>Gnathostomatidae</taxon>
        <taxon>Gnathostoma</taxon>
    </lineage>
</organism>
<evidence type="ECO:0008006" key="10">
    <source>
        <dbReference type="Google" id="ProtNLM"/>
    </source>
</evidence>
<keyword evidence="5 7" id="KW-0472">Membrane</keyword>
<proteinExistence type="inferred from homology"/>
<comment type="similarity">
    <text evidence="2">Belongs to the CD36 family.</text>
</comment>
<evidence type="ECO:0000256" key="1">
    <source>
        <dbReference type="ARBA" id="ARBA00004370"/>
    </source>
</evidence>
<dbReference type="PRINTS" id="PR01609">
    <property type="entry name" value="CD36FAMILY"/>
</dbReference>
<sequence length="593" mass="68056">MIRCGYRKISNFFLVLSVIVLILSGLIWIVFPFAFQALINSNLVLSASVDGRPSQSAFLWANPPTENTLNFYIFNVTNHDEIVYQGAKPSLQQVGPFAVRETEEKRKVTFSENGENVSYESYKHYYFDPSRSCEECRNNPYLYVPNLIALGAVAAMSDPRFNCSTACKRLINAALLLTGERPFRRVHFQEITFDGYDDPLLTFYHSPLMRILEKQFNDGKPFFAIPIPPMQKMGFLYGYNGTSDGVYTVQTGARNIAKIGHIVEWTGNSMLPSTWWSTKQARMINGTDSGSFAPPRLQRDMELSFFQSFLCRSFKMTFVRDSVFGDVPCYRYEVPAEQFDTTLDENIGFRYKNRERINYFSDWNPCPNKRSMSHDNCSSLKIDCSRKVNFCHECCNGTYVDGTYLLPPGMFPLVCYPGKRESTPFSAIVSPPHWIYSPPEVQNSVYGLSPDAELHRPFVYDYEPTTGLVNQLHFRTMVSVPMHRSTDAVIAMHLPNVLVPLLWMDIHVVLKEHIQEMTYSLVVQLPNAMNIVKIVTLVVSLTTITIILYLRSGWNRTLQKHIRNIIYPRRNGLFLSSQRITPETNEQNIHSRM</sequence>
<evidence type="ECO:0000256" key="7">
    <source>
        <dbReference type="SAM" id="Phobius"/>
    </source>
</evidence>
<evidence type="ECO:0000256" key="6">
    <source>
        <dbReference type="ARBA" id="ARBA00023180"/>
    </source>
</evidence>
<dbReference type="InterPro" id="IPR002159">
    <property type="entry name" value="CD36_fam"/>
</dbReference>
<keyword evidence="9" id="KW-1185">Reference proteome</keyword>
<feature type="transmembrane region" description="Helical" evidence="7">
    <location>
        <begin position="531"/>
        <end position="550"/>
    </location>
</feature>